<dbReference type="Proteomes" id="UP000024635">
    <property type="component" value="Unassembled WGS sequence"/>
</dbReference>
<feature type="compositionally biased region" description="Acidic residues" evidence="2">
    <location>
        <begin position="1130"/>
        <end position="1139"/>
    </location>
</feature>
<feature type="region of interest" description="Disordered" evidence="2">
    <location>
        <begin position="858"/>
        <end position="880"/>
    </location>
</feature>
<evidence type="ECO:0000313" key="3">
    <source>
        <dbReference type="EMBL" id="EYC36324.1"/>
    </source>
</evidence>
<feature type="coiled-coil region" evidence="1">
    <location>
        <begin position="715"/>
        <end position="746"/>
    </location>
</feature>
<feature type="region of interest" description="Disordered" evidence="2">
    <location>
        <begin position="1"/>
        <end position="38"/>
    </location>
</feature>
<sequence>MDKRRYLQQQQDQSRPDRSRSPHQRKQPWDSNGEPKSVLYSVEVQFHRSPNKYTQCHRSPSKPSSSKSHLKCSSSMPTKAPLKELPQANRCQTSAHPHARDGDASVQRLVEKLQRWTNRYSPPKFMAGMMSAEGVYELPEQTTPKRRSHGPWFVEYFSKTDDIPQKQKSREESRSSRENIIRIEKENRRTDECLASRNKTDCTPSLQQKFYSKPPLSAELGSSAVEIDEGGHRIPSGKKCYGSVTPSGRKFEATCFRTPAGVASPNEEFFTPMTHLRPKEEKKDIVKASNPLTSPAFTTDPERSRFALINENGPSSSRILMRDTTIKERIEGHLAAYDRVSSKLDISLREANELLNRPLKLGLPSLTDNSTLLALGSDRQTIDPSNLEKLRKENSADDRSPRRSMPLNAPESASNRLSHRFAVTQGENANADGAFTVSSSREMPSNSQLPKSDISLPKALGAGMAAELAYAEKAQRVRTHLNATRRLASGLGGRLGHHSIQKQDNDDIDRILDSISLRDESLLTYSQNRDESVAQESLKPLHVTPHANPKVTTTIGPRRALVLSAEEREERKKKVEEYIRMCGVLRSLQHAVYKLKRRFTSAPEQLAKIDELSKAADVDFSEAIVDAKSWLSSRITYSEFSLLVMRRKKKAYMDSEDCTNTIKQLLTAQVARTNNTDETSFLNPPAANVNELSPVRVDTRALNESVGCDMWNLSARSLRRNLDARREQAEMLNRSFEERTKDIEQRTKESIAVQIVKYDHVIAERTSLLSILDEISLEQNPALQSTTTPRRAGVEPLDLSQLSSEENTPVIKGKDSAIVPSLEKISQSLQEEQSQSHVDQDHADVGISRAYSQSTVYEDSLSRFDEEEGSRSGSAGSEATLYRSDLEDEATEISKSQQHTQPSRRTLDTAEALTMLSRQIVTVIGDNTTRVEVDQILERIVEENVEVKVAVAKKDAAVNEGNIGEKLHKAEVSEDMNTITDREPLSTDVQEIGNDGKFKADVVENRDEAGDAARSSYESTKIEVSMTKPSEVEDGTQKCLPDKNAPPCDEIFLDISLGRDEVDEQGRKLQDKYVQMSDSKECNDFESTQRENFEAMSLLSSVQKPKEKLTAQRDDTIFEETFDAEKESEGEWLSEDEDSSAVLESKNRPEGTEAENVADIGKHEEINAWKSEEVTTGYDADGRDETSGKVASSSPQLSTTAEELIPTSKTNALELASATTSSRVLTDDQIGNEAATAILAVTPADDKILAGENQETDSYELSFLDRIPDRTVDGRASLGLNRSELCDSLSTSIMHLMTDSPRRRSLPRSYNLSDSLLDDSVPVLVTKSPRAAKERFNTKMPGPFSPRMQLLLENSLDTSIVSVMVIFTNRTAEQT</sequence>
<dbReference type="OrthoDB" id="5821202at2759"/>
<feature type="region of interest" description="Disordered" evidence="2">
    <location>
        <begin position="50"/>
        <end position="104"/>
    </location>
</feature>
<feature type="compositionally biased region" description="Basic and acidic residues" evidence="2">
    <location>
        <begin position="386"/>
        <end position="401"/>
    </location>
</feature>
<feature type="region of interest" description="Disordered" evidence="2">
    <location>
        <begin position="1174"/>
        <end position="1201"/>
    </location>
</feature>
<gene>
    <name evidence="3" type="primary">Acey_s0909.g3000</name>
    <name evidence="3" type="ORF">Y032_0909g3000</name>
</gene>
<keyword evidence="4" id="KW-1185">Reference proteome</keyword>
<feature type="compositionally biased region" description="Polar residues" evidence="2">
    <location>
        <begin position="1189"/>
        <end position="1201"/>
    </location>
</feature>
<protein>
    <submittedName>
        <fullName evidence="3">Uncharacterized protein</fullName>
    </submittedName>
</protein>
<feature type="region of interest" description="Disordered" evidence="2">
    <location>
        <begin position="1125"/>
        <end position="1154"/>
    </location>
</feature>
<evidence type="ECO:0000256" key="2">
    <source>
        <dbReference type="SAM" id="MobiDB-lite"/>
    </source>
</evidence>
<feature type="region of interest" description="Disordered" evidence="2">
    <location>
        <begin position="826"/>
        <end position="845"/>
    </location>
</feature>
<keyword evidence="1" id="KW-0175">Coiled coil</keyword>
<feature type="region of interest" description="Disordered" evidence="2">
    <location>
        <begin position="782"/>
        <end position="815"/>
    </location>
</feature>
<feature type="region of interest" description="Disordered" evidence="2">
    <location>
        <begin position="159"/>
        <end position="178"/>
    </location>
</feature>
<name>A0A016W8Y5_9BILA</name>
<feature type="compositionally biased region" description="Low complexity" evidence="2">
    <location>
        <begin position="61"/>
        <end position="77"/>
    </location>
</feature>
<organism evidence="3 4">
    <name type="scientific">Ancylostoma ceylanicum</name>
    <dbReference type="NCBI Taxonomy" id="53326"/>
    <lineage>
        <taxon>Eukaryota</taxon>
        <taxon>Metazoa</taxon>
        <taxon>Ecdysozoa</taxon>
        <taxon>Nematoda</taxon>
        <taxon>Chromadorea</taxon>
        <taxon>Rhabditida</taxon>
        <taxon>Rhabditina</taxon>
        <taxon>Rhabditomorpha</taxon>
        <taxon>Strongyloidea</taxon>
        <taxon>Ancylostomatidae</taxon>
        <taxon>Ancylostomatinae</taxon>
        <taxon>Ancylostoma</taxon>
    </lineage>
</organism>
<reference evidence="4" key="1">
    <citation type="journal article" date="2015" name="Nat. Genet.">
        <title>The genome and transcriptome of the zoonotic hookworm Ancylostoma ceylanicum identify infection-specific gene families.</title>
        <authorList>
            <person name="Schwarz E.M."/>
            <person name="Hu Y."/>
            <person name="Antoshechkin I."/>
            <person name="Miller M.M."/>
            <person name="Sternberg P.W."/>
            <person name="Aroian R.V."/>
        </authorList>
    </citation>
    <scope>NUCLEOTIDE SEQUENCE</scope>
    <source>
        <strain evidence="4">HY135</strain>
    </source>
</reference>
<comment type="caution">
    <text evidence="3">The sequence shown here is derived from an EMBL/GenBank/DDBJ whole genome shotgun (WGS) entry which is preliminary data.</text>
</comment>
<evidence type="ECO:0000256" key="1">
    <source>
        <dbReference type="SAM" id="Coils"/>
    </source>
</evidence>
<feature type="compositionally biased region" description="Low complexity" evidence="2">
    <location>
        <begin position="826"/>
        <end position="836"/>
    </location>
</feature>
<accession>A0A016W8Y5</accession>
<proteinExistence type="predicted"/>
<evidence type="ECO:0000313" key="4">
    <source>
        <dbReference type="Proteomes" id="UP000024635"/>
    </source>
</evidence>
<feature type="region of interest" description="Disordered" evidence="2">
    <location>
        <begin position="377"/>
        <end position="414"/>
    </location>
</feature>
<dbReference type="EMBL" id="JARK01000509">
    <property type="protein sequence ID" value="EYC36324.1"/>
    <property type="molecule type" value="Genomic_DNA"/>
</dbReference>